<reference evidence="2" key="1">
    <citation type="journal article" date="2015" name="Nature">
        <title>Complex archaea that bridge the gap between prokaryotes and eukaryotes.</title>
        <authorList>
            <person name="Spang A."/>
            <person name="Saw J.H."/>
            <person name="Jorgensen S.L."/>
            <person name="Zaremba-Niedzwiedzka K."/>
            <person name="Martijn J."/>
            <person name="Lind A.E."/>
            <person name="van Eijk R."/>
            <person name="Schleper C."/>
            <person name="Guy L."/>
            <person name="Ettema T.J."/>
        </authorList>
    </citation>
    <scope>NUCLEOTIDE SEQUENCE</scope>
</reference>
<dbReference type="Gene3D" id="1.20.120.1760">
    <property type="match status" value="1"/>
</dbReference>
<feature type="transmembrane region" description="Helical" evidence="1">
    <location>
        <begin position="193"/>
        <end position="213"/>
    </location>
</feature>
<accession>A0A0F9NLI8</accession>
<sequence length="252" mass="28130">MNITYAEVKKRAPKSRDTWFRKLIGDPVAIPLTYLLARYTEVTPVALTKATIIWGLGAAIAFAIGALPLGIFFHYLRFLFDAMDGKLSRIKQEDDTYRGALDFLGDGIVDTLVVIGLAIHGDKTLLTLFLIWMSISFLIHRSTSLSYRLMQQSNIKSKEFVSPEMEKIYGNSRIIALYYKLTRKTEKWGINPIPSAAESSVLIFIVGPLVWSLTNSIQWMYLFVSIGIILSLPVTIGAGVIAYTLAKSGDKN</sequence>
<keyword evidence="1" id="KW-0812">Transmembrane</keyword>
<dbReference type="EMBL" id="LAZR01007901">
    <property type="protein sequence ID" value="KKM82187.1"/>
    <property type="molecule type" value="Genomic_DNA"/>
</dbReference>
<comment type="caution">
    <text evidence="2">The sequence shown here is derived from an EMBL/GenBank/DDBJ whole genome shotgun (WGS) entry which is preliminary data.</text>
</comment>
<name>A0A0F9NLI8_9ZZZZ</name>
<gene>
    <name evidence="2" type="ORF">LCGC14_1322120</name>
</gene>
<proteinExistence type="predicted"/>
<evidence type="ECO:0008006" key="3">
    <source>
        <dbReference type="Google" id="ProtNLM"/>
    </source>
</evidence>
<dbReference type="AlphaFoldDB" id="A0A0F9NLI8"/>
<evidence type="ECO:0000313" key="2">
    <source>
        <dbReference type="EMBL" id="KKM82187.1"/>
    </source>
</evidence>
<feature type="transmembrane region" description="Helical" evidence="1">
    <location>
        <begin position="52"/>
        <end position="76"/>
    </location>
</feature>
<evidence type="ECO:0000256" key="1">
    <source>
        <dbReference type="SAM" id="Phobius"/>
    </source>
</evidence>
<protein>
    <recommendedName>
        <fullName evidence="3">CDP-alcohol phosphatidyltransferase</fullName>
    </recommendedName>
</protein>
<keyword evidence="1" id="KW-0472">Membrane</keyword>
<feature type="transmembrane region" description="Helical" evidence="1">
    <location>
        <begin position="219"/>
        <end position="246"/>
    </location>
</feature>
<dbReference type="InterPro" id="IPR043130">
    <property type="entry name" value="CDP-OH_PTrfase_TM_dom"/>
</dbReference>
<organism evidence="2">
    <name type="scientific">marine sediment metagenome</name>
    <dbReference type="NCBI Taxonomy" id="412755"/>
    <lineage>
        <taxon>unclassified sequences</taxon>
        <taxon>metagenomes</taxon>
        <taxon>ecological metagenomes</taxon>
    </lineage>
</organism>
<keyword evidence="1" id="KW-1133">Transmembrane helix</keyword>